<gene>
    <name evidence="3" type="ORF">C3L33_08986</name>
</gene>
<dbReference type="Proteomes" id="UP000428333">
    <property type="component" value="Linkage Group LG05"/>
</dbReference>
<dbReference type="EMBL" id="QEFC01001205">
    <property type="protein sequence ID" value="KAE9459110.1"/>
    <property type="molecule type" value="Genomic_DNA"/>
</dbReference>
<name>A0A6A4LM40_9ERIC</name>
<sequence>MHHIVGAKRETYLVTEDPSLQLRSRNGRYLPLNGRGTRPPLDGMGYWPRNRIGSSSSTGAAIRNLEFACSRWSTGTYSFAWSWGESGLSLEDAFILTRLSLRGANILDLAKLSREDRDDVESLIKLHKQARNRPIFTAQGVRKAAAANAKKTSLGSWLRYFFKDFQPARTVAPRDARDFVAGPQYKQQLYMAGFFSYFLSYYVLPDYPIDGLSQAVFPLAVLLARGQPVALAPLFLGSLFRQLDLVQADYARSLGVRAAIPREQWQGTSSDASWYEACDIEANFTPRPYSIPSPGVMGVGLSLLPLATSLNAASSGNHVARTVCNATLIALPGWLPFLNSETTGVVAYCPDRFARQLGFDQGVPGPVPPMPSFAESQLRFMATQLSPIQARLGRGSRGLAIRMRDTSLRAITGGVSWDASPATPSCPEAHKHAGGLRDDTTFASSGAISTFLFSGAYGEGGPSPKAHLNAAGVGRYHLRGFRARGGRRDGGSGTSRGRSGGRGGAEADVPDTRPKRRRLDTVIESDDEEDENMGADGGDDDEDRLPLSVHLRPCKPGRPYPPKALPRKTSP</sequence>
<evidence type="ECO:0000259" key="2">
    <source>
        <dbReference type="Pfam" id="PF10536"/>
    </source>
</evidence>
<keyword evidence="4" id="KW-1185">Reference proteome</keyword>
<comment type="caution">
    <text evidence="3">The sequence shown here is derived from an EMBL/GenBank/DDBJ whole genome shotgun (WGS) entry which is preliminary data.</text>
</comment>
<feature type="compositionally biased region" description="Gly residues" evidence="1">
    <location>
        <begin position="491"/>
        <end position="504"/>
    </location>
</feature>
<dbReference type="AlphaFoldDB" id="A0A6A4LM40"/>
<feature type="non-terminal residue" evidence="3">
    <location>
        <position position="1"/>
    </location>
</feature>
<dbReference type="PANTHER" id="PTHR46033">
    <property type="entry name" value="PROTEIN MAIN-LIKE 2"/>
    <property type="match status" value="1"/>
</dbReference>
<reference evidence="3 4" key="1">
    <citation type="journal article" date="2019" name="Genome Biol. Evol.">
        <title>The Rhododendron genome and chromosomal organization provide insight into shared whole-genome duplications across the heath family (Ericaceae).</title>
        <authorList>
            <person name="Soza V.L."/>
            <person name="Lindsley D."/>
            <person name="Waalkes A."/>
            <person name="Ramage E."/>
            <person name="Patwardhan R.P."/>
            <person name="Burton J.N."/>
            <person name="Adey A."/>
            <person name="Kumar A."/>
            <person name="Qiu R."/>
            <person name="Shendure J."/>
            <person name="Hall B."/>
        </authorList>
    </citation>
    <scope>NUCLEOTIDE SEQUENCE [LARGE SCALE GENOMIC DNA]</scope>
    <source>
        <strain evidence="3">RSF 1966-606</strain>
    </source>
</reference>
<feature type="region of interest" description="Disordered" evidence="1">
    <location>
        <begin position="481"/>
        <end position="571"/>
    </location>
</feature>
<proteinExistence type="predicted"/>
<evidence type="ECO:0000313" key="3">
    <source>
        <dbReference type="EMBL" id="KAE9459110.1"/>
    </source>
</evidence>
<dbReference type="PANTHER" id="PTHR46033:SF80">
    <property type="entry name" value="PROTEIN MAIN-LIKE 2-LIKE"/>
    <property type="match status" value="1"/>
</dbReference>
<organism evidence="3 4">
    <name type="scientific">Rhododendron williamsianum</name>
    <dbReference type="NCBI Taxonomy" id="262921"/>
    <lineage>
        <taxon>Eukaryota</taxon>
        <taxon>Viridiplantae</taxon>
        <taxon>Streptophyta</taxon>
        <taxon>Embryophyta</taxon>
        <taxon>Tracheophyta</taxon>
        <taxon>Spermatophyta</taxon>
        <taxon>Magnoliopsida</taxon>
        <taxon>eudicotyledons</taxon>
        <taxon>Gunneridae</taxon>
        <taxon>Pentapetalae</taxon>
        <taxon>asterids</taxon>
        <taxon>Ericales</taxon>
        <taxon>Ericaceae</taxon>
        <taxon>Ericoideae</taxon>
        <taxon>Rhodoreae</taxon>
        <taxon>Rhododendron</taxon>
    </lineage>
</organism>
<dbReference type="GO" id="GO:0010073">
    <property type="term" value="P:meristem maintenance"/>
    <property type="evidence" value="ECO:0007669"/>
    <property type="project" value="InterPro"/>
</dbReference>
<protein>
    <recommendedName>
        <fullName evidence="2">Aminotransferase-like plant mobile domain-containing protein</fullName>
    </recommendedName>
</protein>
<feature type="domain" description="Aminotransferase-like plant mobile" evidence="2">
    <location>
        <begin position="70"/>
        <end position="249"/>
    </location>
</feature>
<accession>A0A6A4LM40</accession>
<dbReference type="OrthoDB" id="1572276at2759"/>
<evidence type="ECO:0000313" key="4">
    <source>
        <dbReference type="Proteomes" id="UP000428333"/>
    </source>
</evidence>
<feature type="compositionally biased region" description="Acidic residues" evidence="1">
    <location>
        <begin position="523"/>
        <end position="543"/>
    </location>
</feature>
<dbReference type="Pfam" id="PF10536">
    <property type="entry name" value="PMD"/>
    <property type="match status" value="1"/>
</dbReference>
<dbReference type="InterPro" id="IPR019557">
    <property type="entry name" value="AminoTfrase-like_pln_mobile"/>
</dbReference>
<dbReference type="InterPro" id="IPR044824">
    <property type="entry name" value="MAIN-like"/>
</dbReference>
<evidence type="ECO:0000256" key="1">
    <source>
        <dbReference type="SAM" id="MobiDB-lite"/>
    </source>
</evidence>